<dbReference type="GO" id="GO:0005507">
    <property type="term" value="F:copper ion binding"/>
    <property type="evidence" value="ECO:0007669"/>
    <property type="project" value="InterPro"/>
</dbReference>
<keyword evidence="2" id="KW-0560">Oxidoreductase</keyword>
<feature type="domain" description="Plastocyanin-like" evidence="7">
    <location>
        <begin position="76"/>
        <end position="182"/>
    </location>
</feature>
<dbReference type="PANTHER" id="PTHR11709:SF394">
    <property type="entry name" value="FI03373P-RELATED"/>
    <property type="match status" value="1"/>
</dbReference>
<feature type="domain" description="Plastocyanin-like" evidence="6">
    <location>
        <begin position="393"/>
        <end position="501"/>
    </location>
</feature>
<protein>
    <submittedName>
        <fullName evidence="8">Multicopper oxidase family protein</fullName>
    </submittedName>
</protein>
<dbReference type="InterPro" id="IPR006311">
    <property type="entry name" value="TAT_signal"/>
</dbReference>
<organism evidence="8 9">
    <name type="scientific">Cryobacterium frigoriphilum</name>
    <dbReference type="NCBI Taxonomy" id="1259150"/>
    <lineage>
        <taxon>Bacteria</taxon>
        <taxon>Bacillati</taxon>
        <taxon>Actinomycetota</taxon>
        <taxon>Actinomycetes</taxon>
        <taxon>Micrococcales</taxon>
        <taxon>Microbacteriaceae</taxon>
        <taxon>Cryobacterium</taxon>
    </lineage>
</organism>
<evidence type="ECO:0000259" key="6">
    <source>
        <dbReference type="Pfam" id="PF07731"/>
    </source>
</evidence>
<dbReference type="InterPro" id="IPR045087">
    <property type="entry name" value="Cu-oxidase_fam"/>
</dbReference>
<evidence type="ECO:0000259" key="7">
    <source>
        <dbReference type="Pfam" id="PF07732"/>
    </source>
</evidence>
<dbReference type="PROSITE" id="PS00080">
    <property type="entry name" value="MULTICOPPER_OXIDASE2"/>
    <property type="match status" value="1"/>
</dbReference>
<dbReference type="InterPro" id="IPR034279">
    <property type="entry name" value="CuRO_3_CopA"/>
</dbReference>
<dbReference type="PROSITE" id="PS51318">
    <property type="entry name" value="TAT"/>
    <property type="match status" value="1"/>
</dbReference>
<comment type="caution">
    <text evidence="8">The sequence shown here is derived from an EMBL/GenBank/DDBJ whole genome shotgun (WGS) entry which is preliminary data.</text>
</comment>
<keyword evidence="4" id="KW-0732">Signal</keyword>
<dbReference type="InterPro" id="IPR001117">
    <property type="entry name" value="Cu-oxidase_2nd"/>
</dbReference>
<dbReference type="InterPro" id="IPR008972">
    <property type="entry name" value="Cupredoxin"/>
</dbReference>
<dbReference type="AlphaFoldDB" id="A0A4R9ABQ8"/>
<dbReference type="Pfam" id="PF07732">
    <property type="entry name" value="Cu-oxidase_3"/>
    <property type="match status" value="1"/>
</dbReference>
<dbReference type="Proteomes" id="UP000297447">
    <property type="component" value="Unassembled WGS sequence"/>
</dbReference>
<evidence type="ECO:0000313" key="9">
    <source>
        <dbReference type="Proteomes" id="UP000297447"/>
    </source>
</evidence>
<dbReference type="InterPro" id="IPR011706">
    <property type="entry name" value="Cu-oxidase_C"/>
</dbReference>
<proteinExistence type="predicted"/>
<keyword evidence="3" id="KW-0186">Copper</keyword>
<dbReference type="Gene3D" id="2.60.40.420">
    <property type="entry name" value="Cupredoxins - blue copper proteins"/>
    <property type="match status" value="3"/>
</dbReference>
<feature type="domain" description="Plastocyanin-like" evidence="5">
    <location>
        <begin position="243"/>
        <end position="340"/>
    </location>
</feature>
<dbReference type="CDD" id="cd13870">
    <property type="entry name" value="CuRO_2_CopA_like_1"/>
    <property type="match status" value="1"/>
</dbReference>
<keyword evidence="9" id="KW-1185">Reference proteome</keyword>
<evidence type="ECO:0000259" key="5">
    <source>
        <dbReference type="Pfam" id="PF00394"/>
    </source>
</evidence>
<sequence length="503" mass="54504">MTRVPAITNLFSPATLSRRTVVGAGLSAAALLALAACSPQPQLLSPQSAAVRAAEKRRLSSGNSVKVELRASETTVDLAGTLATTWSYGALPAATIRATQGDLITARVVNELPEATTVHWHGIALRNDMDGAPHLTQDPIPPQSEFNYQFLAPNAGTYWFHPHVGTQRDRGLLGALIIEDPHEPLVYDDEWVVVLDDWIDGVNATPPEILAELFQGMRGASNSQSNIMQNARSSLLRGHAGDVKYPHYLVNGRPAADPETFRSRSGARIRIRLINAGGDTAFRVALGSHRMTVTHTDGYPVEHVDVDSILLGMGERYDVLVTLGDGAFPFVAEAEGKRARGFAVVRTASLAMAPSSNVTVSELTGQVGTADQLVADAEFALPIKDIDRQLTVRLTGGMASYDWALDKRPFDMDKPLDNARIIRAGERVGIDFVNTTTMWHPMHLHGHTYQHLGGGPCKDTSIVVPGQTLSVIFDANNPGQWMLHCHNVYHSESGMMTTVAYEK</sequence>
<feature type="chain" id="PRO_5020493767" evidence="4">
    <location>
        <begin position="36"/>
        <end position="503"/>
    </location>
</feature>
<dbReference type="CDD" id="cd13861">
    <property type="entry name" value="CuRO_1_CumA_like"/>
    <property type="match status" value="1"/>
</dbReference>
<dbReference type="OrthoDB" id="345021at2"/>
<dbReference type="InterPro" id="IPR011707">
    <property type="entry name" value="Cu-oxidase-like_N"/>
</dbReference>
<dbReference type="Pfam" id="PF07731">
    <property type="entry name" value="Cu-oxidase_2"/>
    <property type="match status" value="1"/>
</dbReference>
<gene>
    <name evidence="8" type="ORF">E3T55_00415</name>
</gene>
<reference evidence="8 9" key="1">
    <citation type="submission" date="2019-03" db="EMBL/GenBank/DDBJ databases">
        <title>Genomics of glacier-inhabiting Cryobacterium strains.</title>
        <authorList>
            <person name="Liu Q."/>
            <person name="Xin Y.-H."/>
        </authorList>
    </citation>
    <scope>NUCLEOTIDE SEQUENCE [LARGE SCALE GENOMIC DNA]</scope>
    <source>
        <strain evidence="8 9">Hh14</strain>
    </source>
</reference>
<evidence type="ECO:0000256" key="1">
    <source>
        <dbReference type="ARBA" id="ARBA00022723"/>
    </source>
</evidence>
<evidence type="ECO:0000256" key="4">
    <source>
        <dbReference type="SAM" id="SignalP"/>
    </source>
</evidence>
<dbReference type="SUPFAM" id="SSF49503">
    <property type="entry name" value="Cupredoxins"/>
    <property type="match status" value="3"/>
</dbReference>
<dbReference type="RefSeq" id="WP_134517610.1">
    <property type="nucleotide sequence ID" value="NZ_SOHE01000003.1"/>
</dbReference>
<dbReference type="InterPro" id="IPR002355">
    <property type="entry name" value="Cu_oxidase_Cu_BS"/>
</dbReference>
<evidence type="ECO:0000313" key="8">
    <source>
        <dbReference type="EMBL" id="TFD55823.1"/>
    </source>
</evidence>
<evidence type="ECO:0000256" key="3">
    <source>
        <dbReference type="ARBA" id="ARBA00023008"/>
    </source>
</evidence>
<dbReference type="PANTHER" id="PTHR11709">
    <property type="entry name" value="MULTI-COPPER OXIDASE"/>
    <property type="match status" value="1"/>
</dbReference>
<dbReference type="EMBL" id="SOHE01000003">
    <property type="protein sequence ID" value="TFD55823.1"/>
    <property type="molecule type" value="Genomic_DNA"/>
</dbReference>
<name>A0A4R9ABQ8_9MICO</name>
<dbReference type="GO" id="GO:0016491">
    <property type="term" value="F:oxidoreductase activity"/>
    <property type="evidence" value="ECO:0007669"/>
    <property type="project" value="UniProtKB-KW"/>
</dbReference>
<accession>A0A4R9ABQ8</accession>
<dbReference type="CDD" id="cd13896">
    <property type="entry name" value="CuRO_3_CopA"/>
    <property type="match status" value="1"/>
</dbReference>
<evidence type="ECO:0000256" key="2">
    <source>
        <dbReference type="ARBA" id="ARBA00023002"/>
    </source>
</evidence>
<feature type="signal peptide" evidence="4">
    <location>
        <begin position="1"/>
        <end position="35"/>
    </location>
</feature>
<keyword evidence="1" id="KW-0479">Metal-binding</keyword>
<dbReference type="Pfam" id="PF00394">
    <property type="entry name" value="Cu-oxidase"/>
    <property type="match status" value="1"/>
</dbReference>